<organism evidence="2 3">
    <name type="scientific">Chiloscyllium punctatum</name>
    <name type="common">Brownbanded bambooshark</name>
    <name type="synonym">Hemiscyllium punctatum</name>
    <dbReference type="NCBI Taxonomy" id="137246"/>
    <lineage>
        <taxon>Eukaryota</taxon>
        <taxon>Metazoa</taxon>
        <taxon>Chordata</taxon>
        <taxon>Craniata</taxon>
        <taxon>Vertebrata</taxon>
        <taxon>Chondrichthyes</taxon>
        <taxon>Elasmobranchii</taxon>
        <taxon>Galeomorphii</taxon>
        <taxon>Galeoidea</taxon>
        <taxon>Orectolobiformes</taxon>
        <taxon>Hemiscylliidae</taxon>
        <taxon>Chiloscyllium</taxon>
    </lineage>
</organism>
<sequence length="108" mass="11848">MKAVRWDGQFPSMLCSLSEGAGTWLLSHMASGRPQGDISPCLEFGKPHDSQSIRLPTPHDNYPDRIESVAAPLTPSRLPGHFGLGWAHRPNSPQTLGRPYFRNSPSGK</sequence>
<dbReference type="Proteomes" id="UP000287033">
    <property type="component" value="Unassembled WGS sequence"/>
</dbReference>
<evidence type="ECO:0000313" key="3">
    <source>
        <dbReference type="Proteomes" id="UP000287033"/>
    </source>
</evidence>
<reference evidence="2 3" key="1">
    <citation type="journal article" date="2018" name="Nat. Ecol. Evol.">
        <title>Shark genomes provide insights into elasmobranch evolution and the origin of vertebrates.</title>
        <authorList>
            <person name="Hara Y"/>
            <person name="Yamaguchi K"/>
            <person name="Onimaru K"/>
            <person name="Kadota M"/>
            <person name="Koyanagi M"/>
            <person name="Keeley SD"/>
            <person name="Tatsumi K"/>
            <person name="Tanaka K"/>
            <person name="Motone F"/>
            <person name="Kageyama Y"/>
            <person name="Nozu R"/>
            <person name="Adachi N"/>
            <person name="Nishimura O"/>
            <person name="Nakagawa R"/>
            <person name="Tanegashima C"/>
            <person name="Kiyatake I"/>
            <person name="Matsumoto R"/>
            <person name="Murakumo K"/>
            <person name="Nishida K"/>
            <person name="Terakita A"/>
            <person name="Kuratani S"/>
            <person name="Sato K"/>
            <person name="Hyodo S Kuraku.S."/>
        </authorList>
    </citation>
    <scope>NUCLEOTIDE SEQUENCE [LARGE SCALE GENOMIC DNA]</scope>
</reference>
<evidence type="ECO:0000256" key="1">
    <source>
        <dbReference type="SAM" id="MobiDB-lite"/>
    </source>
</evidence>
<protein>
    <submittedName>
        <fullName evidence="2">Uncharacterized protein</fullName>
    </submittedName>
</protein>
<keyword evidence="3" id="KW-1185">Reference proteome</keyword>
<dbReference type="EMBL" id="BEZZ01157933">
    <property type="protein sequence ID" value="GCC45168.1"/>
    <property type="molecule type" value="Genomic_DNA"/>
</dbReference>
<accession>A0A401TRD6</accession>
<feature type="region of interest" description="Disordered" evidence="1">
    <location>
        <begin position="84"/>
        <end position="108"/>
    </location>
</feature>
<evidence type="ECO:0000313" key="2">
    <source>
        <dbReference type="EMBL" id="GCC45168.1"/>
    </source>
</evidence>
<name>A0A401TRD6_CHIPU</name>
<comment type="caution">
    <text evidence="2">The sequence shown here is derived from an EMBL/GenBank/DDBJ whole genome shotgun (WGS) entry which is preliminary data.</text>
</comment>
<proteinExistence type="predicted"/>
<gene>
    <name evidence="2" type="ORF">chiPu_0029485</name>
</gene>
<dbReference type="AlphaFoldDB" id="A0A401TRD6"/>